<name>X1A0T7_9ZZZZ</name>
<dbReference type="EMBL" id="BART01009310">
    <property type="protein sequence ID" value="GAG66348.1"/>
    <property type="molecule type" value="Genomic_DNA"/>
</dbReference>
<proteinExistence type="predicted"/>
<feature type="non-terminal residue" evidence="1">
    <location>
        <position position="1"/>
    </location>
</feature>
<reference evidence="1" key="1">
    <citation type="journal article" date="2014" name="Front. Microbiol.">
        <title>High frequency of phylogenetically diverse reductive dehalogenase-homologous genes in deep subseafloor sedimentary metagenomes.</title>
        <authorList>
            <person name="Kawai M."/>
            <person name="Futagami T."/>
            <person name="Toyoda A."/>
            <person name="Takaki Y."/>
            <person name="Nishi S."/>
            <person name="Hori S."/>
            <person name="Arai W."/>
            <person name="Tsubouchi T."/>
            <person name="Morono Y."/>
            <person name="Uchiyama I."/>
            <person name="Ito T."/>
            <person name="Fujiyama A."/>
            <person name="Inagaki F."/>
            <person name="Takami H."/>
        </authorList>
    </citation>
    <scope>NUCLEOTIDE SEQUENCE</scope>
    <source>
        <strain evidence="1">Expedition CK06-06</strain>
    </source>
</reference>
<accession>X1A0T7</accession>
<comment type="caution">
    <text evidence="1">The sequence shown here is derived from an EMBL/GenBank/DDBJ whole genome shotgun (WGS) entry which is preliminary data.</text>
</comment>
<evidence type="ECO:0000313" key="1">
    <source>
        <dbReference type="EMBL" id="GAG66348.1"/>
    </source>
</evidence>
<sequence length="98" mass="11111">WVIRFLNPFKRAGSFPSLRDALADVMSYSEFTGDIIAGGTEEDDDDRIKPSTQTVTKPPDQYFTFNFNGTFVDSSWERFVELIAAELQRQKGLVVIEA</sequence>
<dbReference type="AlphaFoldDB" id="X1A0T7"/>
<organism evidence="1">
    <name type="scientific">marine sediment metagenome</name>
    <dbReference type="NCBI Taxonomy" id="412755"/>
    <lineage>
        <taxon>unclassified sequences</taxon>
        <taxon>metagenomes</taxon>
        <taxon>ecological metagenomes</taxon>
    </lineage>
</organism>
<protein>
    <submittedName>
        <fullName evidence="1">Uncharacterized protein</fullName>
    </submittedName>
</protein>
<gene>
    <name evidence="1" type="ORF">S01H4_20668</name>
</gene>